<name>A0A1M5IG43_9BACT</name>
<keyword evidence="5" id="KW-0472">Membrane</keyword>
<keyword evidence="8" id="KW-1185">Reference proteome</keyword>
<gene>
    <name evidence="7" type="ORF">SAMN05444008_12373</name>
</gene>
<dbReference type="OrthoDB" id="9811998at2"/>
<evidence type="ECO:0000256" key="4">
    <source>
        <dbReference type="PIRSR" id="PIRSR603782-2"/>
    </source>
</evidence>
<keyword evidence="2 3" id="KW-0186">Copper</keyword>
<dbReference type="InterPro" id="IPR003782">
    <property type="entry name" value="SCO1/SenC"/>
</dbReference>
<dbReference type="GO" id="GO:0046872">
    <property type="term" value="F:metal ion binding"/>
    <property type="evidence" value="ECO:0007669"/>
    <property type="project" value="UniProtKB-KW"/>
</dbReference>
<dbReference type="Gene3D" id="3.40.30.10">
    <property type="entry name" value="Glutaredoxin"/>
    <property type="match status" value="1"/>
</dbReference>
<keyword evidence="4" id="KW-1015">Disulfide bond</keyword>
<dbReference type="STRING" id="1302690.BUE76_02180"/>
<comment type="similarity">
    <text evidence="1">Belongs to the SCO1/2 family.</text>
</comment>
<organism evidence="7 8">
    <name type="scientific">Cnuella takakiae</name>
    <dbReference type="NCBI Taxonomy" id="1302690"/>
    <lineage>
        <taxon>Bacteria</taxon>
        <taxon>Pseudomonadati</taxon>
        <taxon>Bacteroidota</taxon>
        <taxon>Chitinophagia</taxon>
        <taxon>Chitinophagales</taxon>
        <taxon>Chitinophagaceae</taxon>
        <taxon>Cnuella</taxon>
    </lineage>
</organism>
<dbReference type="SUPFAM" id="SSF52833">
    <property type="entry name" value="Thioredoxin-like"/>
    <property type="match status" value="1"/>
</dbReference>
<dbReference type="Pfam" id="PF02630">
    <property type="entry name" value="SCO1-SenC"/>
    <property type="match status" value="1"/>
</dbReference>
<evidence type="ECO:0000313" key="8">
    <source>
        <dbReference type="Proteomes" id="UP000184368"/>
    </source>
</evidence>
<dbReference type="PROSITE" id="PS51352">
    <property type="entry name" value="THIOREDOXIN_2"/>
    <property type="match status" value="1"/>
</dbReference>
<feature type="binding site" evidence="3">
    <location>
        <position position="74"/>
    </location>
    <ligand>
        <name>Cu cation</name>
        <dbReference type="ChEBI" id="CHEBI:23378"/>
    </ligand>
</feature>
<dbReference type="PANTHER" id="PTHR12151:SF25">
    <property type="entry name" value="LINALOOL DEHYDRATASE_ISOMERASE DOMAIN-CONTAINING PROTEIN"/>
    <property type="match status" value="1"/>
</dbReference>
<dbReference type="RefSeq" id="WP_073048102.1">
    <property type="nucleotide sequence ID" value="NZ_FQUO01000023.1"/>
</dbReference>
<evidence type="ECO:0000256" key="3">
    <source>
        <dbReference type="PIRSR" id="PIRSR603782-1"/>
    </source>
</evidence>
<evidence type="ECO:0000313" key="7">
    <source>
        <dbReference type="EMBL" id="SHG27227.1"/>
    </source>
</evidence>
<dbReference type="PANTHER" id="PTHR12151">
    <property type="entry name" value="ELECTRON TRANSPORT PROTIN SCO1/SENC FAMILY MEMBER"/>
    <property type="match status" value="1"/>
</dbReference>
<proteinExistence type="inferred from homology"/>
<evidence type="ECO:0000256" key="5">
    <source>
        <dbReference type="SAM" id="Phobius"/>
    </source>
</evidence>
<protein>
    <submittedName>
        <fullName evidence="7">Protein SCO1/2</fullName>
    </submittedName>
</protein>
<feature type="transmembrane region" description="Helical" evidence="5">
    <location>
        <begin position="7"/>
        <end position="24"/>
    </location>
</feature>
<feature type="domain" description="Thioredoxin" evidence="6">
    <location>
        <begin position="36"/>
        <end position="202"/>
    </location>
</feature>
<dbReference type="CDD" id="cd02968">
    <property type="entry name" value="SCO"/>
    <property type="match status" value="1"/>
</dbReference>
<feature type="disulfide bond" description="Redox-active" evidence="4">
    <location>
        <begin position="74"/>
        <end position="78"/>
    </location>
</feature>
<feature type="binding site" evidence="3">
    <location>
        <position position="165"/>
    </location>
    <ligand>
        <name>Cu cation</name>
        <dbReference type="ChEBI" id="CHEBI:23378"/>
    </ligand>
</feature>
<evidence type="ECO:0000256" key="1">
    <source>
        <dbReference type="ARBA" id="ARBA00010996"/>
    </source>
</evidence>
<dbReference type="Proteomes" id="UP000184368">
    <property type="component" value="Unassembled WGS sequence"/>
</dbReference>
<evidence type="ECO:0000256" key="2">
    <source>
        <dbReference type="ARBA" id="ARBA00023008"/>
    </source>
</evidence>
<accession>A0A1M5IG43</accession>
<reference evidence="7 8" key="1">
    <citation type="submission" date="2016-11" db="EMBL/GenBank/DDBJ databases">
        <authorList>
            <person name="Jaros S."/>
            <person name="Januszkiewicz K."/>
            <person name="Wedrychowicz H."/>
        </authorList>
    </citation>
    <scope>NUCLEOTIDE SEQUENCE [LARGE SCALE GENOMIC DNA]</scope>
    <source>
        <strain evidence="7 8">DSM 26897</strain>
    </source>
</reference>
<sequence length="205" mass="23402">MKSRKTLIYTGFFILLVFGFWFGLSKTVPGFTSVSIPPISQVTPFQFTNQDGQTVTEKNMAGKVVAVEYFFTTCKGICPKLNKNMKAVYETYKNEPDFMILSHTSDPETDSSAKLKHYADSMGVNTSKWVFLTGRKDSLYNMARYSYKIDDPANNLASVEDDFMHTQFIALVDRKGNVVKIYDGLKQSEMKEMTKEIRKRLEEKG</sequence>
<keyword evidence="5" id="KW-1133">Transmembrane helix</keyword>
<dbReference type="InterPro" id="IPR013766">
    <property type="entry name" value="Thioredoxin_domain"/>
</dbReference>
<keyword evidence="5" id="KW-0812">Transmembrane</keyword>
<dbReference type="AlphaFoldDB" id="A0A1M5IG43"/>
<feature type="binding site" evidence="3">
    <location>
        <position position="78"/>
    </location>
    <ligand>
        <name>Cu cation</name>
        <dbReference type="ChEBI" id="CHEBI:23378"/>
    </ligand>
</feature>
<evidence type="ECO:0000259" key="6">
    <source>
        <dbReference type="PROSITE" id="PS51352"/>
    </source>
</evidence>
<keyword evidence="3" id="KW-0479">Metal-binding</keyword>
<dbReference type="InterPro" id="IPR036249">
    <property type="entry name" value="Thioredoxin-like_sf"/>
</dbReference>
<dbReference type="EMBL" id="FQUO01000023">
    <property type="protein sequence ID" value="SHG27227.1"/>
    <property type="molecule type" value="Genomic_DNA"/>
</dbReference>